<proteinExistence type="inferred from homology"/>
<dbReference type="EMBL" id="KV453937">
    <property type="protein sequence ID" value="ODV71953.1"/>
    <property type="molecule type" value="Genomic_DNA"/>
</dbReference>
<dbReference type="AlphaFoldDB" id="A0A1E4RXF5"/>
<dbReference type="Proteomes" id="UP000094389">
    <property type="component" value="Unassembled WGS sequence"/>
</dbReference>
<dbReference type="GeneID" id="30989979"/>
<accession>A0A1E4RXF5</accession>
<evidence type="ECO:0000313" key="5">
    <source>
        <dbReference type="Proteomes" id="UP000094389"/>
    </source>
</evidence>
<dbReference type="PROSITE" id="PS50211">
    <property type="entry name" value="DENN"/>
    <property type="match status" value="1"/>
</dbReference>
<dbReference type="Pfam" id="PF09794">
    <property type="entry name" value="Avl9"/>
    <property type="match status" value="1"/>
</dbReference>
<evidence type="ECO:0000259" key="3">
    <source>
        <dbReference type="PROSITE" id="PS50211"/>
    </source>
</evidence>
<feature type="domain" description="UDENN" evidence="3">
    <location>
        <begin position="80"/>
        <end position="510"/>
    </location>
</feature>
<feature type="region of interest" description="Disordered" evidence="2">
    <location>
        <begin position="545"/>
        <end position="590"/>
    </location>
</feature>
<dbReference type="Gene3D" id="3.40.50.11500">
    <property type="match status" value="1"/>
</dbReference>
<dbReference type="PANTHER" id="PTHR31017:SF1">
    <property type="entry name" value="LATE SECRETORY PATHWAY PROTEIN AVL9 HOMOLOG"/>
    <property type="match status" value="1"/>
</dbReference>
<keyword evidence="5" id="KW-1185">Reference proteome</keyword>
<sequence length="590" mass="67762">MDSDSETENPWVEEAQAVDSVQDEPDTNELMPPFEGDKGNKPTAVESPLLEPSRAQRPREPTSPSRKMSDLHGSAKDLIFGVCIVNFHHLRGPEVEYSKLAHEDFTKDVADLWPYLPFQALPDGAHAFDETFAYFTLRFPLADDKESTLFGISCAMRINSQDLLEKDSDVTRSSVQKAIVVILRQPVYGQIKEKLSIVTRAFFEQKNFNDRSIVDVLYQNLRDIYNSDATSVDESEFYSGISLRGLVRDFNKDVLVILKAMLLEKRVAFYSSNPTTLCVTEFAFISLIPNLINNLLDSSSPELDNYSKTLTTQTSFQMSDRNSVLSFAGLPLQIFGKGGLFSPYCPLQQFDDLRKTPHYVIGTSNALLLNQKAQMCDVLVNLDTRTVEIVDQTLVQPLHLPYYDRKWMSHVAQAVAKSWSDNYSAFLGSDDYIRWQFEDYLTSMLSTVKFANYLDRFNGTLPSSDLTAREYDSHQLKNFNLDFINLWKSTENYKLFNTHTDDHIFDIFEPKHVYSEEVKTLSEKFQIFKNENTKRFEEYKKSFKTATSKEHQEHNENESSTEKNVNDKKKNQPTTTKGIWSWYTGKKTNE</sequence>
<evidence type="ECO:0000313" key="4">
    <source>
        <dbReference type="EMBL" id="ODV71953.1"/>
    </source>
</evidence>
<comment type="similarity">
    <text evidence="1">Belongs to the AVL9 family.</text>
</comment>
<gene>
    <name evidence="4" type="ORF">CYBJADRAFT_168978</name>
</gene>
<dbReference type="OrthoDB" id="26278at2759"/>
<feature type="region of interest" description="Disordered" evidence="2">
    <location>
        <begin position="1"/>
        <end position="70"/>
    </location>
</feature>
<dbReference type="InterPro" id="IPR018307">
    <property type="entry name" value="ABL9/DENND6_dom"/>
</dbReference>
<dbReference type="InterPro" id="IPR043153">
    <property type="entry name" value="DENN_C"/>
</dbReference>
<dbReference type="PANTHER" id="PTHR31017">
    <property type="entry name" value="LATE SECRETORY PATHWAY PROTEIN AVL9-RELATED"/>
    <property type="match status" value="1"/>
</dbReference>
<dbReference type="OMA" id="IRTQFRV"/>
<dbReference type="RefSeq" id="XP_020068992.1">
    <property type="nucleotide sequence ID" value="XM_020215583.1"/>
</dbReference>
<evidence type="ECO:0000256" key="1">
    <source>
        <dbReference type="ARBA" id="ARBA00038178"/>
    </source>
</evidence>
<dbReference type="GO" id="GO:0005737">
    <property type="term" value="C:cytoplasm"/>
    <property type="evidence" value="ECO:0007669"/>
    <property type="project" value="TreeGrafter"/>
</dbReference>
<dbReference type="InterPro" id="IPR037516">
    <property type="entry name" value="Tripartite_DENN"/>
</dbReference>
<reference evidence="4 5" key="1">
    <citation type="journal article" date="2016" name="Proc. Natl. Acad. Sci. U.S.A.">
        <title>Comparative genomics of biotechnologically important yeasts.</title>
        <authorList>
            <person name="Riley R."/>
            <person name="Haridas S."/>
            <person name="Wolfe K.H."/>
            <person name="Lopes M.R."/>
            <person name="Hittinger C.T."/>
            <person name="Goeker M."/>
            <person name="Salamov A.A."/>
            <person name="Wisecaver J.H."/>
            <person name="Long T.M."/>
            <person name="Calvey C.H."/>
            <person name="Aerts A.L."/>
            <person name="Barry K.W."/>
            <person name="Choi C."/>
            <person name="Clum A."/>
            <person name="Coughlan A.Y."/>
            <person name="Deshpande S."/>
            <person name="Douglass A.P."/>
            <person name="Hanson S.J."/>
            <person name="Klenk H.-P."/>
            <person name="LaButti K.M."/>
            <person name="Lapidus A."/>
            <person name="Lindquist E.A."/>
            <person name="Lipzen A.M."/>
            <person name="Meier-Kolthoff J.P."/>
            <person name="Ohm R.A."/>
            <person name="Otillar R.P."/>
            <person name="Pangilinan J.L."/>
            <person name="Peng Y."/>
            <person name="Rokas A."/>
            <person name="Rosa C.A."/>
            <person name="Scheuner C."/>
            <person name="Sibirny A.A."/>
            <person name="Slot J.C."/>
            <person name="Stielow J.B."/>
            <person name="Sun H."/>
            <person name="Kurtzman C.P."/>
            <person name="Blackwell M."/>
            <person name="Grigoriev I.V."/>
            <person name="Jeffries T.W."/>
        </authorList>
    </citation>
    <scope>NUCLEOTIDE SEQUENCE [LARGE SCALE GENOMIC DNA]</scope>
    <source>
        <strain evidence="5">ATCC 18201 / CBS 1600 / BCRC 20928 / JCM 3617 / NBRC 0987 / NRRL Y-1542</strain>
    </source>
</reference>
<evidence type="ECO:0000256" key="2">
    <source>
        <dbReference type="SAM" id="MobiDB-lite"/>
    </source>
</evidence>
<name>A0A1E4RXF5_CYBJN</name>
<organism evidence="4 5">
    <name type="scientific">Cyberlindnera jadinii (strain ATCC 18201 / CBS 1600 / BCRC 20928 / JCM 3617 / NBRC 0987 / NRRL Y-1542)</name>
    <name type="common">Torula yeast</name>
    <name type="synonym">Candida utilis</name>
    <dbReference type="NCBI Taxonomy" id="983966"/>
    <lineage>
        <taxon>Eukaryota</taxon>
        <taxon>Fungi</taxon>
        <taxon>Dikarya</taxon>
        <taxon>Ascomycota</taxon>
        <taxon>Saccharomycotina</taxon>
        <taxon>Saccharomycetes</taxon>
        <taxon>Phaffomycetales</taxon>
        <taxon>Phaffomycetaceae</taxon>
        <taxon>Cyberlindnera</taxon>
    </lineage>
</organism>
<dbReference type="InterPro" id="IPR051731">
    <property type="entry name" value="DENND11/AVL9_GEFs"/>
</dbReference>
<protein>
    <recommendedName>
        <fullName evidence="3">UDENN domain-containing protein</fullName>
    </recommendedName>
</protein>
<feature type="compositionally biased region" description="Basic and acidic residues" evidence="2">
    <location>
        <begin position="545"/>
        <end position="570"/>
    </location>
</feature>